<sequence length="187" mass="21406">MKIELKQLSPLNGMAEYEMLQDLGSNENGFPNEVYGISYGEYRNWLIQQDDYSKSRNLPENYIPQSTYFLYVEEKPVGIARIRHHSSEILEKQGVGNFGYGIAKQYRGKGYGNILFVNILEKCKSLGYTKVKSFVHMDNAASNKIFEKNGAVLTGVWNNTSNIYETDPDVTLKKGKRWKNTVRKNDG</sequence>
<evidence type="ECO:0000259" key="1">
    <source>
        <dbReference type="PROSITE" id="PS51186"/>
    </source>
</evidence>
<dbReference type="PROSITE" id="PS51186">
    <property type="entry name" value="GNAT"/>
    <property type="match status" value="1"/>
</dbReference>
<dbReference type="PANTHER" id="PTHR39173">
    <property type="entry name" value="ACETYLTRANSFERASE"/>
    <property type="match status" value="1"/>
</dbReference>
<feature type="domain" description="N-acetyltransferase" evidence="1">
    <location>
        <begin position="3"/>
        <end position="179"/>
    </location>
</feature>
<gene>
    <name evidence="2" type="ORF">H8S76_15175</name>
</gene>
<dbReference type="SUPFAM" id="SSF55729">
    <property type="entry name" value="Acyl-CoA N-acyltransferases (Nat)"/>
    <property type="match status" value="1"/>
</dbReference>
<protein>
    <submittedName>
        <fullName evidence="2">GNAT family N-acetyltransferase</fullName>
    </submittedName>
</protein>
<dbReference type="Gene3D" id="3.40.630.30">
    <property type="match status" value="1"/>
</dbReference>
<accession>A0ABR7FEG0</accession>
<dbReference type="InterPro" id="IPR016181">
    <property type="entry name" value="Acyl_CoA_acyltransferase"/>
</dbReference>
<proteinExistence type="predicted"/>
<keyword evidence="3" id="KW-1185">Reference proteome</keyword>
<evidence type="ECO:0000313" key="2">
    <source>
        <dbReference type="EMBL" id="MBC5673589.1"/>
    </source>
</evidence>
<reference evidence="2 3" key="1">
    <citation type="submission" date="2020-08" db="EMBL/GenBank/DDBJ databases">
        <title>Genome public.</title>
        <authorList>
            <person name="Liu C."/>
            <person name="Sun Q."/>
        </authorList>
    </citation>
    <scope>NUCLEOTIDE SEQUENCE [LARGE SCALE GENOMIC DNA]</scope>
    <source>
        <strain evidence="2 3">NSJ-34</strain>
    </source>
</reference>
<evidence type="ECO:0000313" key="3">
    <source>
        <dbReference type="Proteomes" id="UP000654573"/>
    </source>
</evidence>
<dbReference type="PANTHER" id="PTHR39173:SF1">
    <property type="entry name" value="ACETYLTRANSFERASE"/>
    <property type="match status" value="1"/>
</dbReference>
<dbReference type="EMBL" id="JACOOU010000006">
    <property type="protein sequence ID" value="MBC5673589.1"/>
    <property type="molecule type" value="Genomic_DNA"/>
</dbReference>
<organism evidence="2 3">
    <name type="scientific">Blautia celeris</name>
    <dbReference type="NCBI Taxonomy" id="2763026"/>
    <lineage>
        <taxon>Bacteria</taxon>
        <taxon>Bacillati</taxon>
        <taxon>Bacillota</taxon>
        <taxon>Clostridia</taxon>
        <taxon>Lachnospirales</taxon>
        <taxon>Lachnospiraceae</taxon>
        <taxon>Blautia</taxon>
    </lineage>
</organism>
<dbReference type="RefSeq" id="WP_033140294.1">
    <property type="nucleotide sequence ID" value="NZ_JACOOU010000006.1"/>
</dbReference>
<dbReference type="Proteomes" id="UP000654573">
    <property type="component" value="Unassembled WGS sequence"/>
</dbReference>
<dbReference type="CDD" id="cd04301">
    <property type="entry name" value="NAT_SF"/>
    <property type="match status" value="1"/>
</dbReference>
<name>A0ABR7FEG0_9FIRM</name>
<dbReference type="InterPro" id="IPR000182">
    <property type="entry name" value="GNAT_dom"/>
</dbReference>
<comment type="caution">
    <text evidence="2">The sequence shown here is derived from an EMBL/GenBank/DDBJ whole genome shotgun (WGS) entry which is preliminary data.</text>
</comment>
<dbReference type="Pfam" id="PF00583">
    <property type="entry name" value="Acetyltransf_1"/>
    <property type="match status" value="1"/>
</dbReference>